<comment type="caution">
    <text evidence="2">The sequence shown here is derived from an EMBL/GenBank/DDBJ whole genome shotgun (WGS) entry which is preliminary data.</text>
</comment>
<reference evidence="3" key="1">
    <citation type="submission" date="2020-12" db="EMBL/GenBank/DDBJ databases">
        <title>Hymenobacter sp.</title>
        <authorList>
            <person name="Kim M.K."/>
        </authorList>
    </citation>
    <scope>NUCLEOTIDE SEQUENCE [LARGE SCALE GENOMIC DNA]</scope>
    <source>
        <strain evidence="3">BT553</strain>
    </source>
</reference>
<dbReference type="Proteomes" id="UP000640426">
    <property type="component" value="Unassembled WGS sequence"/>
</dbReference>
<sequence length="300" mass="32715">MNQPSVRFQYGGHVTFPVRYGWLPKGLSQMVREGTFAPSTDVADSLGLGSKMVESLAFWLSAMGLSDTPGDDARRAGRTATGMARLISANDPYCELPGTWWFLHLALARREGTVWAWFFNDYSERLFDRIGCTDAFLQHTKARALRPASQAMATKDVACLLGAYASRPGVDIVDPDDVGACPLRELGLVIRHEAVARFERSRAPVGVPPEAFLACVSLLSDETEKDALSLRELATLRHGPGRILCGGLDFVEEMTGRVGGKAFRGVTVDTSAGERRLEVPSRSVTDWLGDFYRRVGGAAS</sequence>
<dbReference type="RefSeq" id="WP_199038214.1">
    <property type="nucleotide sequence ID" value="NZ_JAELXS010000006.1"/>
</dbReference>
<protein>
    <submittedName>
        <fullName evidence="2">DUF4007 family protein</fullName>
    </submittedName>
</protein>
<organism evidence="2 3">
    <name type="scientific">Sphingomonas mollis</name>
    <dbReference type="NCBI Taxonomy" id="2795726"/>
    <lineage>
        <taxon>Bacteria</taxon>
        <taxon>Pseudomonadati</taxon>
        <taxon>Pseudomonadota</taxon>
        <taxon>Alphaproteobacteria</taxon>
        <taxon>Sphingomonadales</taxon>
        <taxon>Sphingomonadaceae</taxon>
        <taxon>Sphingomonas</taxon>
    </lineage>
</organism>
<evidence type="ECO:0000313" key="3">
    <source>
        <dbReference type="Proteomes" id="UP000640426"/>
    </source>
</evidence>
<dbReference type="InterPro" id="IPR025248">
    <property type="entry name" value="DUF4007"/>
</dbReference>
<evidence type="ECO:0000313" key="2">
    <source>
        <dbReference type="EMBL" id="MBJ6122515.1"/>
    </source>
</evidence>
<accession>A0ABS0XR53</accession>
<gene>
    <name evidence="2" type="ORF">JAO74_12010</name>
</gene>
<dbReference type="Pfam" id="PF13182">
    <property type="entry name" value="DUF4007"/>
    <property type="match status" value="1"/>
</dbReference>
<proteinExistence type="predicted"/>
<feature type="domain" description="DUF4007" evidence="1">
    <location>
        <begin position="10"/>
        <end position="282"/>
    </location>
</feature>
<name>A0ABS0XR53_9SPHN</name>
<dbReference type="EMBL" id="JAELXS010000006">
    <property type="protein sequence ID" value="MBJ6122515.1"/>
    <property type="molecule type" value="Genomic_DNA"/>
</dbReference>
<evidence type="ECO:0000259" key="1">
    <source>
        <dbReference type="Pfam" id="PF13182"/>
    </source>
</evidence>
<keyword evidence="3" id="KW-1185">Reference proteome</keyword>